<organism evidence="1 2">
    <name type="scientific">Trifolium medium</name>
    <dbReference type="NCBI Taxonomy" id="97028"/>
    <lineage>
        <taxon>Eukaryota</taxon>
        <taxon>Viridiplantae</taxon>
        <taxon>Streptophyta</taxon>
        <taxon>Embryophyta</taxon>
        <taxon>Tracheophyta</taxon>
        <taxon>Spermatophyta</taxon>
        <taxon>Magnoliopsida</taxon>
        <taxon>eudicotyledons</taxon>
        <taxon>Gunneridae</taxon>
        <taxon>Pentapetalae</taxon>
        <taxon>rosids</taxon>
        <taxon>fabids</taxon>
        <taxon>Fabales</taxon>
        <taxon>Fabaceae</taxon>
        <taxon>Papilionoideae</taxon>
        <taxon>50 kb inversion clade</taxon>
        <taxon>NPAAA clade</taxon>
        <taxon>Hologalegina</taxon>
        <taxon>IRL clade</taxon>
        <taxon>Trifolieae</taxon>
        <taxon>Trifolium</taxon>
    </lineage>
</organism>
<feature type="non-terminal residue" evidence="1">
    <location>
        <position position="1"/>
    </location>
</feature>
<dbReference type="Proteomes" id="UP000265520">
    <property type="component" value="Unassembled WGS sequence"/>
</dbReference>
<proteinExistence type="predicted"/>
<evidence type="ECO:0000313" key="1">
    <source>
        <dbReference type="EMBL" id="MCI25480.1"/>
    </source>
</evidence>
<keyword evidence="2" id="KW-1185">Reference proteome</keyword>
<sequence length="73" mass="8173">KHFSFQHRRNSVTLTAPPPHLVEPLCPRIHKSQTKIEGFSICYWRQMTKNKAIAAAASSRVMGLHGGSKGVEF</sequence>
<evidence type="ECO:0000313" key="2">
    <source>
        <dbReference type="Proteomes" id="UP000265520"/>
    </source>
</evidence>
<reference evidence="1 2" key="1">
    <citation type="journal article" date="2018" name="Front. Plant Sci.">
        <title>Red Clover (Trifolium pratense) and Zigzag Clover (T. medium) - A Picture of Genomic Similarities and Differences.</title>
        <authorList>
            <person name="Dluhosova J."/>
            <person name="Istvanek J."/>
            <person name="Nedelnik J."/>
            <person name="Repkova J."/>
        </authorList>
    </citation>
    <scope>NUCLEOTIDE SEQUENCE [LARGE SCALE GENOMIC DNA]</scope>
    <source>
        <strain evidence="2">cv. 10/8</strain>
        <tissue evidence="1">Leaf</tissue>
    </source>
</reference>
<comment type="caution">
    <text evidence="1">The sequence shown here is derived from an EMBL/GenBank/DDBJ whole genome shotgun (WGS) entry which is preliminary data.</text>
</comment>
<protein>
    <submittedName>
        <fullName evidence="1">Uncharacterized protein</fullName>
    </submittedName>
</protein>
<dbReference type="EMBL" id="LXQA010147430">
    <property type="protein sequence ID" value="MCI25480.1"/>
    <property type="molecule type" value="Genomic_DNA"/>
</dbReference>
<name>A0A392QPA1_9FABA</name>
<accession>A0A392QPA1</accession>
<dbReference type="AlphaFoldDB" id="A0A392QPA1"/>